<dbReference type="PANTHER" id="PTHR42305:SF1">
    <property type="entry name" value="MEMBRANE PROTEIN RV1733C-RELATED"/>
    <property type="match status" value="1"/>
</dbReference>
<evidence type="ECO:0000256" key="1">
    <source>
        <dbReference type="SAM" id="Phobius"/>
    </source>
</evidence>
<accession>A0A917RC41</accession>
<dbReference type="EMBL" id="BMNT01000028">
    <property type="protein sequence ID" value="GGL00664.1"/>
    <property type="molecule type" value="Genomic_DNA"/>
</dbReference>
<name>A0A917RC41_9ACTN</name>
<protein>
    <recommendedName>
        <fullName evidence="4">Transmembrane protein</fullName>
    </recommendedName>
</protein>
<sequence length="180" mass="19845">MRRRSDRVEGVAVLITLLALLLCLWPAALAAGAVYQRGATAEREEPAQRRQVTAVLIEDATSTSTVSSQGAILGTKAKVRWYGPDRREHTQVMAVPAQSKAGSTLELWIDSADHPVAAPRTHAQTLADTIVAGFGVMAAAGGVLFLNLTLVRWLLDRRRYAEWDAEWAGVHQRWRRPRQP</sequence>
<keyword evidence="1" id="KW-0472">Membrane</keyword>
<dbReference type="InterPro" id="IPR039708">
    <property type="entry name" value="MT1774/Rv1733c-like"/>
</dbReference>
<comment type="caution">
    <text evidence="2">The sequence shown here is derived from an EMBL/GenBank/DDBJ whole genome shotgun (WGS) entry which is preliminary data.</text>
</comment>
<reference evidence="2" key="1">
    <citation type="journal article" date="2014" name="Int. J. Syst. Evol. Microbiol.">
        <title>Complete genome sequence of Corynebacterium casei LMG S-19264T (=DSM 44701T), isolated from a smear-ripened cheese.</title>
        <authorList>
            <consortium name="US DOE Joint Genome Institute (JGI-PGF)"/>
            <person name="Walter F."/>
            <person name="Albersmeier A."/>
            <person name="Kalinowski J."/>
            <person name="Ruckert C."/>
        </authorList>
    </citation>
    <scope>NUCLEOTIDE SEQUENCE</scope>
    <source>
        <strain evidence="2">JCM 13064</strain>
    </source>
</reference>
<dbReference type="Proteomes" id="UP000645217">
    <property type="component" value="Unassembled WGS sequence"/>
</dbReference>
<reference evidence="2" key="2">
    <citation type="submission" date="2020-09" db="EMBL/GenBank/DDBJ databases">
        <authorList>
            <person name="Sun Q."/>
            <person name="Ohkuma M."/>
        </authorList>
    </citation>
    <scope>NUCLEOTIDE SEQUENCE</scope>
    <source>
        <strain evidence="2">JCM 13064</strain>
    </source>
</reference>
<feature type="transmembrane region" description="Helical" evidence="1">
    <location>
        <begin position="130"/>
        <end position="155"/>
    </location>
</feature>
<evidence type="ECO:0000313" key="2">
    <source>
        <dbReference type="EMBL" id="GGL00664.1"/>
    </source>
</evidence>
<keyword evidence="1" id="KW-0812">Transmembrane</keyword>
<organism evidence="2 3">
    <name type="scientific">Sphaerisporangium melleum</name>
    <dbReference type="NCBI Taxonomy" id="321316"/>
    <lineage>
        <taxon>Bacteria</taxon>
        <taxon>Bacillati</taxon>
        <taxon>Actinomycetota</taxon>
        <taxon>Actinomycetes</taxon>
        <taxon>Streptosporangiales</taxon>
        <taxon>Streptosporangiaceae</taxon>
        <taxon>Sphaerisporangium</taxon>
    </lineage>
</organism>
<keyword evidence="3" id="KW-1185">Reference proteome</keyword>
<gene>
    <name evidence="2" type="ORF">GCM10007964_48390</name>
</gene>
<dbReference type="AlphaFoldDB" id="A0A917RC41"/>
<evidence type="ECO:0000313" key="3">
    <source>
        <dbReference type="Proteomes" id="UP000645217"/>
    </source>
</evidence>
<keyword evidence="1" id="KW-1133">Transmembrane helix</keyword>
<proteinExistence type="predicted"/>
<dbReference type="PANTHER" id="PTHR42305">
    <property type="entry name" value="MEMBRANE PROTEIN RV1733C-RELATED"/>
    <property type="match status" value="1"/>
</dbReference>
<evidence type="ECO:0008006" key="4">
    <source>
        <dbReference type="Google" id="ProtNLM"/>
    </source>
</evidence>